<dbReference type="eggNOG" id="ENOG502QPQR">
    <property type="taxonomic scope" value="Eukaryota"/>
</dbReference>
<dbReference type="SUPFAM" id="SSF52743">
    <property type="entry name" value="Subtilisin-like"/>
    <property type="match status" value="1"/>
</dbReference>
<keyword evidence="2" id="KW-0645">Protease</keyword>
<evidence type="ECO:0008006" key="10">
    <source>
        <dbReference type="Google" id="ProtNLM"/>
    </source>
</evidence>
<evidence type="ECO:0000256" key="2">
    <source>
        <dbReference type="ARBA" id="ARBA00022670"/>
    </source>
</evidence>
<sequence>MSTPHLSGIAALLKAAHPNWSPAAIKSAMMTTTNVLNNKGKPITEYTGELANVFTIGAGHVNPTKATNPGLVYDIDMDDYIPFFCGLGYSATEILTITEKQVNCSKITSISERDINYPSFSVVFSPSGPSSFSTKRTVTNVGAANSSYEVEVVEPNGVSVKVEPSMLSFMQVNQKQTYQVTFSIRGAQPSSVSQGHIKWFSGSKYQVRSPIAIFAT</sequence>
<dbReference type="InterPro" id="IPR041469">
    <property type="entry name" value="Subtilisin-like_FN3"/>
</dbReference>
<dbReference type="FunFam" id="2.60.40.2310:FF:000001">
    <property type="entry name" value="Subtilisin-like protease SBT1.5"/>
    <property type="match status" value="1"/>
</dbReference>
<dbReference type="OMA" id="ENHEPAN"/>
<dbReference type="GO" id="GO:0006508">
    <property type="term" value="P:proteolysis"/>
    <property type="evidence" value="ECO:0007669"/>
    <property type="project" value="UniProtKB-KW"/>
</dbReference>
<dbReference type="Gene3D" id="2.60.40.2310">
    <property type="match status" value="1"/>
</dbReference>
<evidence type="ECO:0000259" key="7">
    <source>
        <dbReference type="Pfam" id="PF17766"/>
    </source>
</evidence>
<evidence type="ECO:0000313" key="8">
    <source>
        <dbReference type="EMBL" id="ERN17164.1"/>
    </source>
</evidence>
<evidence type="ECO:0000256" key="1">
    <source>
        <dbReference type="ARBA" id="ARBA00011073"/>
    </source>
</evidence>
<keyword evidence="3" id="KW-0732">Signal</keyword>
<dbReference type="Gene3D" id="3.40.50.200">
    <property type="entry name" value="Peptidase S8/S53 domain"/>
    <property type="match status" value="1"/>
</dbReference>
<accession>U5D400</accession>
<keyword evidence="4" id="KW-0378">Hydrolase</keyword>
<dbReference type="InterPro" id="IPR045051">
    <property type="entry name" value="SBT"/>
</dbReference>
<dbReference type="AlphaFoldDB" id="U5D400"/>
<name>U5D400_AMBTC</name>
<reference evidence="9" key="1">
    <citation type="journal article" date="2013" name="Science">
        <title>The Amborella genome and the evolution of flowering plants.</title>
        <authorList>
            <consortium name="Amborella Genome Project"/>
        </authorList>
    </citation>
    <scope>NUCLEOTIDE SEQUENCE [LARGE SCALE GENOMIC DNA]</scope>
</reference>
<dbReference type="Proteomes" id="UP000017836">
    <property type="component" value="Unassembled WGS sequence"/>
</dbReference>
<gene>
    <name evidence="8" type="ORF">AMTR_s00044p00139200</name>
</gene>
<dbReference type="GO" id="GO:0004252">
    <property type="term" value="F:serine-type endopeptidase activity"/>
    <property type="evidence" value="ECO:0007669"/>
    <property type="project" value="InterPro"/>
</dbReference>
<comment type="similarity">
    <text evidence="1 5">Belongs to the peptidase S8 family.</text>
</comment>
<comment type="caution">
    <text evidence="5">Lacks conserved residue(s) required for the propagation of feature annotation.</text>
</comment>
<protein>
    <recommendedName>
        <fullName evidence="10">Subtilisin-like protease fibronectin type-III domain-containing protein</fullName>
    </recommendedName>
</protein>
<organism evidence="8 9">
    <name type="scientific">Amborella trichopoda</name>
    <dbReference type="NCBI Taxonomy" id="13333"/>
    <lineage>
        <taxon>Eukaryota</taxon>
        <taxon>Viridiplantae</taxon>
        <taxon>Streptophyta</taxon>
        <taxon>Embryophyta</taxon>
        <taxon>Tracheophyta</taxon>
        <taxon>Spermatophyta</taxon>
        <taxon>Magnoliopsida</taxon>
        <taxon>Amborellales</taxon>
        <taxon>Amborellaceae</taxon>
        <taxon>Amborella</taxon>
    </lineage>
</organism>
<dbReference type="Pfam" id="PF17766">
    <property type="entry name" value="fn3_6"/>
    <property type="match status" value="1"/>
</dbReference>
<evidence type="ECO:0000256" key="4">
    <source>
        <dbReference type="ARBA" id="ARBA00022825"/>
    </source>
</evidence>
<dbReference type="PANTHER" id="PTHR10795">
    <property type="entry name" value="PROPROTEIN CONVERTASE SUBTILISIN/KEXIN"/>
    <property type="match status" value="1"/>
</dbReference>
<dbReference type="InterPro" id="IPR000209">
    <property type="entry name" value="Peptidase_S8/S53_dom"/>
</dbReference>
<keyword evidence="4" id="KW-0720">Serine protease</keyword>
<evidence type="ECO:0000256" key="5">
    <source>
        <dbReference type="PROSITE-ProRule" id="PRU01240"/>
    </source>
</evidence>
<dbReference type="Pfam" id="PF00082">
    <property type="entry name" value="Peptidase_S8"/>
    <property type="match status" value="1"/>
</dbReference>
<keyword evidence="9" id="KW-1185">Reference proteome</keyword>
<dbReference type="OrthoDB" id="206201at2759"/>
<evidence type="ECO:0000259" key="6">
    <source>
        <dbReference type="Pfam" id="PF00082"/>
    </source>
</evidence>
<feature type="domain" description="Subtilisin-like protease fibronectin type-III" evidence="7">
    <location>
        <begin position="114"/>
        <end position="213"/>
    </location>
</feature>
<dbReference type="HOGENOM" id="CLU_000625_1_2_1"/>
<evidence type="ECO:0000313" key="9">
    <source>
        <dbReference type="Proteomes" id="UP000017836"/>
    </source>
</evidence>
<proteinExistence type="inferred from homology"/>
<dbReference type="EMBL" id="KI392384">
    <property type="protein sequence ID" value="ERN17164.1"/>
    <property type="molecule type" value="Genomic_DNA"/>
</dbReference>
<dbReference type="STRING" id="13333.U5D400"/>
<evidence type="ECO:0000256" key="3">
    <source>
        <dbReference type="ARBA" id="ARBA00022729"/>
    </source>
</evidence>
<dbReference type="InterPro" id="IPR036852">
    <property type="entry name" value="Peptidase_S8/S53_dom_sf"/>
</dbReference>
<dbReference type="PROSITE" id="PS51892">
    <property type="entry name" value="SUBTILASE"/>
    <property type="match status" value="1"/>
</dbReference>
<dbReference type="Gramene" id="ERN17164">
    <property type="protein sequence ID" value="ERN17164"/>
    <property type="gene ID" value="AMTR_s00044p00139200"/>
</dbReference>
<feature type="domain" description="Peptidase S8/S53" evidence="6">
    <location>
        <begin position="1"/>
        <end position="38"/>
    </location>
</feature>